<dbReference type="PANTHER" id="PTHR43578:SF3">
    <property type="entry name" value="NADH-QUINONE OXIDOREDUCTASE SUBUNIT F"/>
    <property type="match status" value="1"/>
</dbReference>
<reference evidence="7 8" key="1">
    <citation type="journal article" date="2011" name="Stand. Genomic Sci.">
        <title>Complete genome sequence of Syntrophobotulus glycolicus type strain (FlGlyR).</title>
        <authorList>
            <person name="Han C."/>
            <person name="Mwirichia R."/>
            <person name="Chertkov O."/>
            <person name="Held B."/>
            <person name="Lapidus A."/>
            <person name="Nolan M."/>
            <person name="Lucas S."/>
            <person name="Hammon N."/>
            <person name="Deshpande S."/>
            <person name="Cheng J.F."/>
            <person name="Tapia R."/>
            <person name="Goodwin L."/>
            <person name="Pitluck S."/>
            <person name="Huntemann M."/>
            <person name="Liolios K."/>
            <person name="Ivanova N."/>
            <person name="Pagani I."/>
            <person name="Mavromatis K."/>
            <person name="Ovchinikova G."/>
            <person name="Pati A."/>
            <person name="Chen A."/>
            <person name="Palaniappan K."/>
            <person name="Land M."/>
            <person name="Hauser L."/>
            <person name="Brambilla E.M."/>
            <person name="Rohde M."/>
            <person name="Spring S."/>
            <person name="Sikorski J."/>
            <person name="Goker M."/>
            <person name="Woyke T."/>
            <person name="Bristow J."/>
            <person name="Eisen J.A."/>
            <person name="Markowitz V."/>
            <person name="Hugenholtz P."/>
            <person name="Kyrpides N.C."/>
            <person name="Klenk H.P."/>
            <person name="Detter J.C."/>
        </authorList>
    </citation>
    <scope>NUCLEOTIDE SEQUENCE [LARGE SCALE GENOMIC DNA]</scope>
    <source>
        <strain evidence="8">DSM 8271 / FlGlyR</strain>
    </source>
</reference>
<name>F0SX99_SYNGF</name>
<dbReference type="KEGG" id="sgy:Sgly_2686"/>
<dbReference type="Gene3D" id="1.20.1440.230">
    <property type="entry name" value="NADH-ubiquinone oxidoreductase 51kDa subunit, iron-sulphur binding domain"/>
    <property type="match status" value="1"/>
</dbReference>
<dbReference type="Pfam" id="PF01512">
    <property type="entry name" value="Complex1_51K"/>
    <property type="match status" value="1"/>
</dbReference>
<dbReference type="EC" id="1.6.99.5" evidence="7"/>
<sequence length="650" mass="70924">MEALSHHCCEKCGHSVQAPCNQYVRCRTEGPLCHDDEICRSERARLLAKMTNPRGGGMRQVLICTGTGCASSGSNRLIDLIREELAAQGLDEHIQVRSTGCHGFCEQGPILIIEPDKTFYTKVKPSDIPEIVARDIVGGEKIERLLFKDPLSGETASTYESVNFYAKQNRVILKKCGLIDPERVSQYFAHQGYRALEKVLQKMKPEEVIEEVKQSGLRGRGGAGFPTGLKWSFCRAAEGDKKYLICNADEGDPGAFMDRSVLEGDPHAVIEGMLIGAYAIGAAEGYIYCRAEYPLAVERLKTAIGQAEKYGLLGKNILNSGFHFKLRIKEGAGAFVCGEETALIASIEGQRGMPRVRPPYPAVKGLWGKPTNINNVETWANVPHIILNGAGWYSQFGTEKSKGTKIFAMTGKVNNTGLVEVPMGITLREIIFDIGGGIKGGKKFKAAQIGGPSGGCLPESMLDIPVDFDSLGAVGAMVGSGGLTILDETTCMVDMARYFLNFTQNESCGKCTPCREGTKRMLEILVRITKGEGKEGDLENLERLAGVIRKTSLCGLGQTAPNPVSATIKYFRPEYEAHIKEKRCPAHVCTTLLKYSIDHEKCKRCGLCAKHCPAGCIFGDKNTPYEIETENCIQCQTCLERCKFGAVTVS</sequence>
<dbReference type="Pfam" id="PF00037">
    <property type="entry name" value="Fer4"/>
    <property type="match status" value="1"/>
</dbReference>
<dbReference type="Pfam" id="PF01257">
    <property type="entry name" value="2Fe-2S_thioredx"/>
    <property type="match status" value="1"/>
</dbReference>
<dbReference type="InterPro" id="IPR019554">
    <property type="entry name" value="Soluble_ligand-bd"/>
</dbReference>
<dbReference type="FunFam" id="1.20.1440.230:FF:000001">
    <property type="entry name" value="Mitochondrial NADH dehydrogenase flavoprotein 1"/>
    <property type="match status" value="1"/>
</dbReference>
<organism evidence="7 8">
    <name type="scientific">Syntrophobotulus glycolicus (strain DSM 8271 / FlGlyR)</name>
    <dbReference type="NCBI Taxonomy" id="645991"/>
    <lineage>
        <taxon>Bacteria</taxon>
        <taxon>Bacillati</taxon>
        <taxon>Bacillota</taxon>
        <taxon>Clostridia</taxon>
        <taxon>Eubacteriales</taxon>
        <taxon>Desulfitobacteriaceae</taxon>
        <taxon>Syntrophobotulus</taxon>
    </lineage>
</organism>
<dbReference type="eggNOG" id="COG1894">
    <property type="taxonomic scope" value="Bacteria"/>
</dbReference>
<dbReference type="SUPFAM" id="SSF54862">
    <property type="entry name" value="4Fe-4S ferredoxins"/>
    <property type="match status" value="1"/>
</dbReference>
<dbReference type="InterPro" id="IPR001949">
    <property type="entry name" value="NADH-UbQ_OxRdtase_51kDa_CS"/>
</dbReference>
<dbReference type="Gene3D" id="6.10.250.1450">
    <property type="match status" value="1"/>
</dbReference>
<dbReference type="NCBIfam" id="NF010120">
    <property type="entry name" value="PRK13596.1"/>
    <property type="match status" value="1"/>
</dbReference>
<evidence type="ECO:0000259" key="6">
    <source>
        <dbReference type="PROSITE" id="PS51379"/>
    </source>
</evidence>
<reference evidence="8" key="2">
    <citation type="submission" date="2011-02" db="EMBL/GenBank/DDBJ databases">
        <title>The complete genome of Syntrophobotulus glycolicus DSM 8271.</title>
        <authorList>
            <person name="Lucas S."/>
            <person name="Copeland A."/>
            <person name="Lapidus A."/>
            <person name="Bruce D."/>
            <person name="Goodwin L."/>
            <person name="Pitluck S."/>
            <person name="Kyrpides N."/>
            <person name="Mavromatis K."/>
            <person name="Pagani I."/>
            <person name="Ivanova N."/>
            <person name="Mikhailova N."/>
            <person name="Chertkov O."/>
            <person name="Held B."/>
            <person name="Detter J.C."/>
            <person name="Tapia R."/>
            <person name="Han C."/>
            <person name="Land M."/>
            <person name="Hauser L."/>
            <person name="Markowitz V."/>
            <person name="Cheng J.-F."/>
            <person name="Hugenholtz P."/>
            <person name="Woyke T."/>
            <person name="Wu D."/>
            <person name="Spring S."/>
            <person name="Schroeder M."/>
            <person name="Brambilla E."/>
            <person name="Klenk H.-P."/>
            <person name="Eisen J.A."/>
        </authorList>
    </citation>
    <scope>NUCLEOTIDE SEQUENCE [LARGE SCALE GENOMIC DNA]</scope>
    <source>
        <strain evidence="8">DSM 8271 / FlGlyR</strain>
    </source>
</reference>
<dbReference type="STRING" id="645991.Sgly_2686"/>
<feature type="domain" description="4Fe-4S ferredoxin-type" evidence="6">
    <location>
        <begin position="593"/>
        <end position="622"/>
    </location>
</feature>
<dbReference type="AlphaFoldDB" id="F0SX99"/>
<dbReference type="InterPro" id="IPR037207">
    <property type="entry name" value="Nuop51_4Fe4S-bd_sf"/>
</dbReference>
<dbReference type="InterPro" id="IPR017900">
    <property type="entry name" value="4Fe4S_Fe_S_CS"/>
</dbReference>
<dbReference type="InterPro" id="IPR037225">
    <property type="entry name" value="Nuo51_FMN-bd_sf"/>
</dbReference>
<keyword evidence="4" id="KW-0408">Iron</keyword>
<dbReference type="PROSITE" id="PS00198">
    <property type="entry name" value="4FE4S_FER_1"/>
    <property type="match status" value="1"/>
</dbReference>
<dbReference type="PANTHER" id="PTHR43578">
    <property type="entry name" value="NADH-QUINONE OXIDOREDUCTASE SUBUNIT F"/>
    <property type="match status" value="1"/>
</dbReference>
<keyword evidence="5" id="KW-0411">Iron-sulfur</keyword>
<dbReference type="PROSITE" id="PS51379">
    <property type="entry name" value="4FE4S_FER_2"/>
    <property type="match status" value="2"/>
</dbReference>
<evidence type="ECO:0000256" key="2">
    <source>
        <dbReference type="ARBA" id="ARBA00022485"/>
    </source>
</evidence>
<dbReference type="GO" id="GO:0010181">
    <property type="term" value="F:FMN binding"/>
    <property type="evidence" value="ECO:0007669"/>
    <property type="project" value="InterPro"/>
</dbReference>
<keyword evidence="2" id="KW-0004">4Fe-4S</keyword>
<evidence type="ECO:0000313" key="8">
    <source>
        <dbReference type="Proteomes" id="UP000007488"/>
    </source>
</evidence>
<dbReference type="GO" id="GO:0046872">
    <property type="term" value="F:metal ion binding"/>
    <property type="evidence" value="ECO:0007669"/>
    <property type="project" value="UniProtKB-KW"/>
</dbReference>
<dbReference type="SUPFAM" id="SSF52833">
    <property type="entry name" value="Thioredoxin-like"/>
    <property type="match status" value="1"/>
</dbReference>
<dbReference type="Proteomes" id="UP000007488">
    <property type="component" value="Chromosome"/>
</dbReference>
<feature type="domain" description="4Fe-4S ferredoxin-type" evidence="6">
    <location>
        <begin position="623"/>
        <end position="650"/>
    </location>
</feature>
<dbReference type="SUPFAM" id="SSF140490">
    <property type="entry name" value="Nqo1C-terminal domain-like"/>
    <property type="match status" value="1"/>
</dbReference>
<dbReference type="EMBL" id="CP002547">
    <property type="protein sequence ID" value="ADY56959.1"/>
    <property type="molecule type" value="Genomic_DNA"/>
</dbReference>
<dbReference type="Gene3D" id="3.10.20.600">
    <property type="match status" value="1"/>
</dbReference>
<evidence type="ECO:0000256" key="3">
    <source>
        <dbReference type="ARBA" id="ARBA00022723"/>
    </source>
</evidence>
<evidence type="ECO:0000256" key="1">
    <source>
        <dbReference type="ARBA" id="ARBA00007523"/>
    </source>
</evidence>
<dbReference type="PROSITE" id="PS00645">
    <property type="entry name" value="COMPLEX1_51K_2"/>
    <property type="match status" value="1"/>
</dbReference>
<evidence type="ECO:0000313" key="7">
    <source>
        <dbReference type="EMBL" id="ADY56959.1"/>
    </source>
</evidence>
<dbReference type="GO" id="GO:0051539">
    <property type="term" value="F:4 iron, 4 sulfur cluster binding"/>
    <property type="evidence" value="ECO:0007669"/>
    <property type="project" value="UniProtKB-KW"/>
</dbReference>
<keyword evidence="8" id="KW-1185">Reference proteome</keyword>
<keyword evidence="7" id="KW-0560">Oxidoreductase</keyword>
<dbReference type="CDD" id="cd02980">
    <property type="entry name" value="TRX_Fd_family"/>
    <property type="match status" value="1"/>
</dbReference>
<keyword evidence="3" id="KW-0479">Metal-binding</keyword>
<dbReference type="SUPFAM" id="SSF142984">
    <property type="entry name" value="Nqo1 middle domain-like"/>
    <property type="match status" value="1"/>
</dbReference>
<dbReference type="NCBIfam" id="NF040902">
    <property type="entry name" value="NuoF_pre_CCxxC"/>
    <property type="match status" value="1"/>
</dbReference>
<dbReference type="RefSeq" id="WP_013625779.1">
    <property type="nucleotide sequence ID" value="NC_015172.1"/>
</dbReference>
<dbReference type="OrthoDB" id="9761899at2"/>
<accession>F0SX99</accession>
<protein>
    <submittedName>
        <fullName evidence="7">NAD(P)-dependent iron-only hydrogenase diaphorase component flavoprotein</fullName>
        <ecNumber evidence="7">1.6.99.5</ecNumber>
    </submittedName>
</protein>
<proteinExistence type="inferred from homology"/>
<comment type="similarity">
    <text evidence="1">Belongs to the complex I 51 kDa subunit family.</text>
</comment>
<dbReference type="GO" id="GO:0016491">
    <property type="term" value="F:oxidoreductase activity"/>
    <property type="evidence" value="ECO:0007669"/>
    <property type="project" value="UniProtKB-KW"/>
</dbReference>
<dbReference type="InterPro" id="IPR019575">
    <property type="entry name" value="Nuop51_4Fe4S-bd"/>
</dbReference>
<dbReference type="GO" id="GO:0008137">
    <property type="term" value="F:NADH dehydrogenase (ubiquinone) activity"/>
    <property type="evidence" value="ECO:0007669"/>
    <property type="project" value="InterPro"/>
</dbReference>
<dbReference type="SUPFAM" id="SSF142019">
    <property type="entry name" value="Nqo1 FMN-binding domain-like"/>
    <property type="match status" value="1"/>
</dbReference>
<dbReference type="Pfam" id="PF10531">
    <property type="entry name" value="SLBB"/>
    <property type="match status" value="1"/>
</dbReference>
<dbReference type="InterPro" id="IPR036249">
    <property type="entry name" value="Thioredoxin-like_sf"/>
</dbReference>
<dbReference type="Gene3D" id="3.30.70.20">
    <property type="match status" value="1"/>
</dbReference>
<dbReference type="Gene3D" id="3.40.30.10">
    <property type="entry name" value="Glutaredoxin"/>
    <property type="match status" value="1"/>
</dbReference>
<evidence type="ECO:0000256" key="4">
    <source>
        <dbReference type="ARBA" id="ARBA00023004"/>
    </source>
</evidence>
<dbReference type="Pfam" id="PF10589">
    <property type="entry name" value="NADH_4Fe-4S"/>
    <property type="match status" value="1"/>
</dbReference>
<dbReference type="SMART" id="SM00928">
    <property type="entry name" value="NADH_4Fe-4S"/>
    <property type="match status" value="1"/>
</dbReference>
<dbReference type="HOGENOM" id="CLU_014881_3_2_9"/>
<dbReference type="InterPro" id="IPR017896">
    <property type="entry name" value="4Fe4S_Fe-S-bd"/>
</dbReference>
<evidence type="ECO:0000256" key="5">
    <source>
        <dbReference type="ARBA" id="ARBA00023014"/>
    </source>
</evidence>
<dbReference type="FunFam" id="3.40.50.11540:FF:000001">
    <property type="entry name" value="NADH dehydrogenase [ubiquinone] flavoprotein 1, mitochondrial"/>
    <property type="match status" value="1"/>
</dbReference>
<dbReference type="Gene3D" id="3.40.50.11540">
    <property type="entry name" value="NADH-ubiquinone oxidoreductase 51kDa subunit"/>
    <property type="match status" value="1"/>
</dbReference>
<gene>
    <name evidence="7" type="ordered locus">Sgly_2686</name>
</gene>
<dbReference type="InterPro" id="IPR011538">
    <property type="entry name" value="Nuo51_FMN-bd"/>
</dbReference>